<dbReference type="InterPro" id="IPR016032">
    <property type="entry name" value="Sig_transdc_resp-reg_C-effctor"/>
</dbReference>
<evidence type="ECO:0000259" key="6">
    <source>
        <dbReference type="PROSITE" id="PS50110"/>
    </source>
</evidence>
<gene>
    <name evidence="7" type="ORF">O0S08_34675</name>
</gene>
<organism evidence="7 8">
    <name type="scientific">Nannocystis punicea</name>
    <dbReference type="NCBI Taxonomy" id="2995304"/>
    <lineage>
        <taxon>Bacteria</taxon>
        <taxon>Pseudomonadati</taxon>
        <taxon>Myxococcota</taxon>
        <taxon>Polyangia</taxon>
        <taxon>Nannocystales</taxon>
        <taxon>Nannocystaceae</taxon>
        <taxon>Nannocystis</taxon>
    </lineage>
</organism>
<evidence type="ECO:0000313" key="8">
    <source>
        <dbReference type="Proteomes" id="UP001164459"/>
    </source>
</evidence>
<dbReference type="Pfam" id="PF00072">
    <property type="entry name" value="Response_reg"/>
    <property type="match status" value="1"/>
</dbReference>
<dbReference type="SMART" id="SM00421">
    <property type="entry name" value="HTH_LUXR"/>
    <property type="match status" value="1"/>
</dbReference>
<feature type="modified residue" description="4-aspartylphosphate" evidence="3">
    <location>
        <position position="61"/>
    </location>
</feature>
<dbReference type="EMBL" id="CP114040">
    <property type="protein sequence ID" value="WAS91361.1"/>
    <property type="molecule type" value="Genomic_DNA"/>
</dbReference>
<dbReference type="PANTHER" id="PTHR43214:SF43">
    <property type="entry name" value="TWO-COMPONENT RESPONSE REGULATOR"/>
    <property type="match status" value="1"/>
</dbReference>
<dbReference type="SMART" id="SM00448">
    <property type="entry name" value="REC"/>
    <property type="match status" value="1"/>
</dbReference>
<dbReference type="InterPro" id="IPR011006">
    <property type="entry name" value="CheY-like_superfamily"/>
</dbReference>
<evidence type="ECO:0000313" key="7">
    <source>
        <dbReference type="EMBL" id="WAS91361.1"/>
    </source>
</evidence>
<dbReference type="InterPro" id="IPR039420">
    <property type="entry name" value="WalR-like"/>
</dbReference>
<keyword evidence="2" id="KW-0238">DNA-binding</keyword>
<evidence type="ECO:0000256" key="2">
    <source>
        <dbReference type="ARBA" id="ARBA00023125"/>
    </source>
</evidence>
<dbReference type="Pfam" id="PF00196">
    <property type="entry name" value="GerE"/>
    <property type="match status" value="1"/>
</dbReference>
<feature type="region of interest" description="Disordered" evidence="4">
    <location>
        <begin position="220"/>
        <end position="239"/>
    </location>
</feature>
<evidence type="ECO:0000256" key="4">
    <source>
        <dbReference type="SAM" id="MobiDB-lite"/>
    </source>
</evidence>
<dbReference type="InterPro" id="IPR001789">
    <property type="entry name" value="Sig_transdc_resp-reg_receiver"/>
</dbReference>
<sequence>MTTNHTTQRIFLIDDHPVFRHGLRQLLEAESGLAVCGEAEDAPGALASLQAGDLPDLALVDVSLPTSGGIDLVRRLRVLHPTLRCLVVSMHDEHLYAERAVRAGAVGYITKALKPRAMVAEIRKALRGELALSEGAATMLLRSAYGGERRESRYANLSDRELEVFELIGRGMKAGAISEALRISTKTVERHQAGIKQKLGVAHTSELRRIAAIWLSESSAPRPQVEDGGDVPVVSGSEP</sequence>
<name>A0ABY7GWK0_9BACT</name>
<reference evidence="7" key="1">
    <citation type="submission" date="2022-11" db="EMBL/GenBank/DDBJ databases">
        <title>Minimal conservation of predation-associated metabolite biosynthetic gene clusters underscores biosynthetic potential of Myxococcota including descriptions for ten novel species: Archangium lansinium sp. nov., Myxococcus landrumus sp. nov., Nannocystis bai.</title>
        <authorList>
            <person name="Ahearne A."/>
            <person name="Stevens C."/>
            <person name="Dowd S."/>
        </authorList>
    </citation>
    <scope>NUCLEOTIDE SEQUENCE</scope>
    <source>
        <strain evidence="7">Fl3</strain>
    </source>
</reference>
<keyword evidence="8" id="KW-1185">Reference proteome</keyword>
<dbReference type="SUPFAM" id="SSF46894">
    <property type="entry name" value="C-terminal effector domain of the bipartite response regulators"/>
    <property type="match status" value="1"/>
</dbReference>
<evidence type="ECO:0000259" key="5">
    <source>
        <dbReference type="PROSITE" id="PS50043"/>
    </source>
</evidence>
<dbReference type="SUPFAM" id="SSF52172">
    <property type="entry name" value="CheY-like"/>
    <property type="match status" value="1"/>
</dbReference>
<evidence type="ECO:0000256" key="3">
    <source>
        <dbReference type="PROSITE-ProRule" id="PRU00169"/>
    </source>
</evidence>
<protein>
    <submittedName>
        <fullName evidence="7">Response regulator transcription factor</fullName>
    </submittedName>
</protein>
<dbReference type="Proteomes" id="UP001164459">
    <property type="component" value="Chromosome"/>
</dbReference>
<dbReference type="PROSITE" id="PS50043">
    <property type="entry name" value="HTH_LUXR_2"/>
    <property type="match status" value="1"/>
</dbReference>
<dbReference type="PRINTS" id="PR00038">
    <property type="entry name" value="HTHLUXR"/>
</dbReference>
<dbReference type="Gene3D" id="3.40.50.2300">
    <property type="match status" value="1"/>
</dbReference>
<evidence type="ECO:0000256" key="1">
    <source>
        <dbReference type="ARBA" id="ARBA00022553"/>
    </source>
</evidence>
<dbReference type="InterPro" id="IPR058245">
    <property type="entry name" value="NreC/VraR/RcsB-like_REC"/>
</dbReference>
<dbReference type="RefSeq" id="WP_269033725.1">
    <property type="nucleotide sequence ID" value="NZ_CP114040.1"/>
</dbReference>
<dbReference type="InterPro" id="IPR000792">
    <property type="entry name" value="Tscrpt_reg_LuxR_C"/>
</dbReference>
<proteinExistence type="predicted"/>
<dbReference type="CDD" id="cd17535">
    <property type="entry name" value="REC_NarL-like"/>
    <property type="match status" value="1"/>
</dbReference>
<dbReference type="PROSITE" id="PS50110">
    <property type="entry name" value="RESPONSE_REGULATORY"/>
    <property type="match status" value="1"/>
</dbReference>
<feature type="domain" description="HTH luxR-type" evidence="5">
    <location>
        <begin position="150"/>
        <end position="215"/>
    </location>
</feature>
<dbReference type="PANTHER" id="PTHR43214">
    <property type="entry name" value="TWO-COMPONENT RESPONSE REGULATOR"/>
    <property type="match status" value="1"/>
</dbReference>
<dbReference type="CDD" id="cd06170">
    <property type="entry name" value="LuxR_C_like"/>
    <property type="match status" value="1"/>
</dbReference>
<keyword evidence="1 3" id="KW-0597">Phosphoprotein</keyword>
<accession>A0ABY7GWK0</accession>
<feature type="domain" description="Response regulatory" evidence="6">
    <location>
        <begin position="9"/>
        <end position="126"/>
    </location>
</feature>